<dbReference type="CDD" id="cd00882">
    <property type="entry name" value="Ras_like_GTPase"/>
    <property type="match status" value="1"/>
</dbReference>
<dbReference type="GO" id="GO:0007264">
    <property type="term" value="P:small GTPase-mediated signal transduction"/>
    <property type="evidence" value="ECO:0007669"/>
    <property type="project" value="InterPro"/>
</dbReference>
<name>D2VC40_NAEGR</name>
<dbReference type="FunCoup" id="D2VC40">
    <property type="interactions" value="317"/>
</dbReference>
<dbReference type="AlphaFoldDB" id="D2VC40"/>
<keyword evidence="5" id="KW-0812">Transmembrane</keyword>
<keyword evidence="2" id="KW-0106">Calcium</keyword>
<keyword evidence="5" id="KW-1133">Transmembrane helix</keyword>
<dbReference type="InterPro" id="IPR018247">
    <property type="entry name" value="EF_Hand_1_Ca_BS"/>
</dbReference>
<dbReference type="GO" id="GO:0005509">
    <property type="term" value="F:calcium ion binding"/>
    <property type="evidence" value="ECO:0007669"/>
    <property type="project" value="InterPro"/>
</dbReference>
<dbReference type="GO" id="GO:0005525">
    <property type="term" value="F:GTP binding"/>
    <property type="evidence" value="ECO:0007669"/>
    <property type="project" value="UniProtKB-KW"/>
</dbReference>
<evidence type="ECO:0000256" key="5">
    <source>
        <dbReference type="SAM" id="Phobius"/>
    </source>
</evidence>
<evidence type="ECO:0000256" key="3">
    <source>
        <dbReference type="ARBA" id="ARBA00023134"/>
    </source>
</evidence>
<proteinExistence type="predicted"/>
<dbReference type="SUPFAM" id="SSF47473">
    <property type="entry name" value="EF-hand"/>
    <property type="match status" value="1"/>
</dbReference>
<dbReference type="Proteomes" id="UP000006671">
    <property type="component" value="Unassembled WGS sequence"/>
</dbReference>
<evidence type="ECO:0000256" key="1">
    <source>
        <dbReference type="ARBA" id="ARBA00022741"/>
    </source>
</evidence>
<evidence type="ECO:0000256" key="4">
    <source>
        <dbReference type="SAM" id="MobiDB-lite"/>
    </source>
</evidence>
<dbReference type="PROSITE" id="PS50222">
    <property type="entry name" value="EF_HAND_2"/>
    <property type="match status" value="1"/>
</dbReference>
<evidence type="ECO:0000259" key="6">
    <source>
        <dbReference type="PROSITE" id="PS50222"/>
    </source>
</evidence>
<dbReference type="PROSITE" id="PS00018">
    <property type="entry name" value="EF_HAND_1"/>
    <property type="match status" value="1"/>
</dbReference>
<evidence type="ECO:0000313" key="7">
    <source>
        <dbReference type="EMBL" id="EFC45591.1"/>
    </source>
</evidence>
<dbReference type="Gene3D" id="1.10.238.10">
    <property type="entry name" value="EF-hand"/>
    <property type="match status" value="1"/>
</dbReference>
<keyword evidence="8" id="KW-1185">Reference proteome</keyword>
<evidence type="ECO:0000256" key="2">
    <source>
        <dbReference type="ARBA" id="ARBA00022837"/>
    </source>
</evidence>
<gene>
    <name evidence="7" type="ORF">NAEGRDRAFT_79390</name>
</gene>
<dbReference type="Pfam" id="PF00071">
    <property type="entry name" value="Ras"/>
    <property type="match status" value="1"/>
</dbReference>
<dbReference type="eggNOG" id="KOG1707">
    <property type="taxonomic scope" value="Eukaryota"/>
</dbReference>
<dbReference type="InParanoid" id="D2VC40"/>
<keyword evidence="5" id="KW-0472">Membrane</keyword>
<sequence>MHNSRVLNIVVLGSEHSGKSTLIDSIVFDPNRDGELPRVLGPKEFSLQLKNQDITFNFIDTNSEKTIQQAFSTMPVLSADLFVFVIDSTNEESVKKFYEEWLPYVEKSKKMLYIILTKTDLRNTEDPELFDPTQAEKYVRYQGLFKYSSKTRENIEILLFNLSNIFIFSADFLYNFIEERLTSQCHKALRRIFWLMDELNCGLVDNSTIKNLIGATDEDSVVIDENGSMDLDSFLSFMVSLILTRHEHLVWTLIQKFNYNEKLELDIDDIITDVSPDISHEDFITLSDEGKKVLTSIFKRFDRDNDGLLDENDIDEAFSLTTACPFHEMSTNYFDSCRTVEDKKIDIHSWISLWQLIVTTNCYRYIHCLFEWGCNNVDGMIEVKKKRLFRKAPEDYPNVLNCYIFGASNCGKTSVLRHFVGKPPLNTHYSTKSTQYSVVDRITYQNREYHLIVTEFEDKEIPFVLKSEELMGKCDVALLVFDGSDKFSFSFLEHIQRGLEVTIPCVYMLTKKDLGLVDQENLSVTPEQFCEALSLVWPPYLCSLVTEDGLKNIKTLFSDLLEVALNPKESGCVPNWNMNNEESDEEVESDDEDFPPKESLMKRTLKMVGVVSVFGFVAFAMMKWLKRAKE</sequence>
<organism evidence="8">
    <name type="scientific">Naegleria gruberi</name>
    <name type="common">Amoeba</name>
    <dbReference type="NCBI Taxonomy" id="5762"/>
    <lineage>
        <taxon>Eukaryota</taxon>
        <taxon>Discoba</taxon>
        <taxon>Heterolobosea</taxon>
        <taxon>Tetramitia</taxon>
        <taxon>Eutetramitia</taxon>
        <taxon>Vahlkampfiidae</taxon>
        <taxon>Naegleria</taxon>
    </lineage>
</organism>
<dbReference type="Gene3D" id="3.40.50.300">
    <property type="entry name" value="P-loop containing nucleotide triphosphate hydrolases"/>
    <property type="match status" value="2"/>
</dbReference>
<keyword evidence="1" id="KW-0547">Nucleotide-binding</keyword>
<dbReference type="RefSeq" id="XP_002678335.1">
    <property type="nucleotide sequence ID" value="XM_002678289.1"/>
</dbReference>
<dbReference type="EMBL" id="GG738862">
    <property type="protein sequence ID" value="EFC45591.1"/>
    <property type="molecule type" value="Genomic_DNA"/>
</dbReference>
<dbReference type="PANTHER" id="PTHR24072">
    <property type="entry name" value="RHO FAMILY GTPASE"/>
    <property type="match status" value="1"/>
</dbReference>
<dbReference type="GeneID" id="8858781"/>
<dbReference type="VEuPathDB" id="AmoebaDB:NAEGRDRAFT_79390"/>
<dbReference type="InterPro" id="IPR001806">
    <property type="entry name" value="Small_GTPase"/>
</dbReference>
<reference evidence="7 8" key="1">
    <citation type="journal article" date="2010" name="Cell">
        <title>The genome of Naegleria gruberi illuminates early eukaryotic versatility.</title>
        <authorList>
            <person name="Fritz-Laylin L.K."/>
            <person name="Prochnik S.E."/>
            <person name="Ginger M.L."/>
            <person name="Dacks J.B."/>
            <person name="Carpenter M.L."/>
            <person name="Field M.C."/>
            <person name="Kuo A."/>
            <person name="Paredez A."/>
            <person name="Chapman J."/>
            <person name="Pham J."/>
            <person name="Shu S."/>
            <person name="Neupane R."/>
            <person name="Cipriano M."/>
            <person name="Mancuso J."/>
            <person name="Tu H."/>
            <person name="Salamov A."/>
            <person name="Lindquist E."/>
            <person name="Shapiro H."/>
            <person name="Lucas S."/>
            <person name="Grigoriev I.V."/>
            <person name="Cande W.Z."/>
            <person name="Fulton C."/>
            <person name="Rokhsar D.S."/>
            <person name="Dawson S.C."/>
        </authorList>
    </citation>
    <scope>NUCLEOTIDE SEQUENCE [LARGE SCALE GENOMIC DNA]</scope>
    <source>
        <strain evidence="7 8">NEG-M</strain>
    </source>
</reference>
<dbReference type="InterPro" id="IPR002048">
    <property type="entry name" value="EF_hand_dom"/>
</dbReference>
<dbReference type="InterPro" id="IPR011992">
    <property type="entry name" value="EF-hand-dom_pair"/>
</dbReference>
<accession>D2VC40</accession>
<dbReference type="KEGG" id="ngr:NAEGRDRAFT_79390"/>
<dbReference type="SUPFAM" id="SSF52540">
    <property type="entry name" value="P-loop containing nucleoside triphosphate hydrolases"/>
    <property type="match status" value="2"/>
</dbReference>
<feature type="region of interest" description="Disordered" evidence="4">
    <location>
        <begin position="574"/>
        <end position="595"/>
    </location>
</feature>
<dbReference type="InterPro" id="IPR003578">
    <property type="entry name" value="Small_GTPase_Rho"/>
</dbReference>
<dbReference type="GO" id="GO:0003924">
    <property type="term" value="F:GTPase activity"/>
    <property type="evidence" value="ECO:0007669"/>
    <property type="project" value="InterPro"/>
</dbReference>
<evidence type="ECO:0000313" key="8">
    <source>
        <dbReference type="Proteomes" id="UP000006671"/>
    </source>
</evidence>
<feature type="transmembrane region" description="Helical" evidence="5">
    <location>
        <begin position="607"/>
        <end position="625"/>
    </location>
</feature>
<feature type="compositionally biased region" description="Acidic residues" evidence="4">
    <location>
        <begin position="581"/>
        <end position="593"/>
    </location>
</feature>
<feature type="domain" description="EF-hand" evidence="6">
    <location>
        <begin position="289"/>
        <end position="324"/>
    </location>
</feature>
<dbReference type="OrthoDB" id="10020961at2759"/>
<dbReference type="InterPro" id="IPR027417">
    <property type="entry name" value="P-loop_NTPase"/>
</dbReference>
<dbReference type="OMA" id="HETTWGI"/>
<keyword evidence="3" id="KW-0342">GTP-binding</keyword>
<protein>
    <submittedName>
        <fullName evidence="7">Mitochondrial rho GTPase</fullName>
    </submittedName>
</protein>
<dbReference type="STRING" id="5762.D2VC40"/>